<name>A0A6N2BZ39_SOLCI</name>
<dbReference type="EMBL" id="RXGB01001269">
    <property type="protein sequence ID" value="TMW99597.1"/>
    <property type="molecule type" value="Genomic_DNA"/>
</dbReference>
<sequence>MIQETRATMRKPRHVSWQGNPIKALNSKLVSAAMAASLFSFALLRTTAKSEPLISHFVFL</sequence>
<evidence type="ECO:0000313" key="1">
    <source>
        <dbReference type="EMBL" id="TMW99597.1"/>
    </source>
</evidence>
<dbReference type="AlphaFoldDB" id="A0A6N2BZ39"/>
<feature type="non-terminal residue" evidence="1">
    <location>
        <position position="60"/>
    </location>
</feature>
<organism evidence="1">
    <name type="scientific">Solanum chilense</name>
    <name type="common">Tomato</name>
    <name type="synonym">Lycopersicon chilense</name>
    <dbReference type="NCBI Taxonomy" id="4083"/>
    <lineage>
        <taxon>Eukaryota</taxon>
        <taxon>Viridiplantae</taxon>
        <taxon>Streptophyta</taxon>
        <taxon>Embryophyta</taxon>
        <taxon>Tracheophyta</taxon>
        <taxon>Spermatophyta</taxon>
        <taxon>Magnoliopsida</taxon>
        <taxon>eudicotyledons</taxon>
        <taxon>Gunneridae</taxon>
        <taxon>Pentapetalae</taxon>
        <taxon>asterids</taxon>
        <taxon>lamiids</taxon>
        <taxon>Solanales</taxon>
        <taxon>Solanaceae</taxon>
        <taxon>Solanoideae</taxon>
        <taxon>Solaneae</taxon>
        <taxon>Solanum</taxon>
        <taxon>Solanum subgen. Lycopersicon</taxon>
    </lineage>
</organism>
<proteinExistence type="predicted"/>
<reference evidence="1" key="1">
    <citation type="submission" date="2019-05" db="EMBL/GenBank/DDBJ databases">
        <title>The de novo reference genome and transcriptome assemblies of the wild tomato species Solanum chilense.</title>
        <authorList>
            <person name="Stam R."/>
            <person name="Nosenko T."/>
            <person name="Hoerger A.C."/>
            <person name="Stephan W."/>
            <person name="Seidel M.A."/>
            <person name="Kuhn J.M.M."/>
            <person name="Haberer G."/>
            <person name="Tellier A."/>
        </authorList>
    </citation>
    <scope>NUCLEOTIDE SEQUENCE</scope>
    <source>
        <tissue evidence="1">Mature leaves</tissue>
    </source>
</reference>
<accession>A0A6N2BZ39</accession>
<gene>
    <name evidence="1" type="ORF">EJD97_002303</name>
</gene>
<protein>
    <submittedName>
        <fullName evidence="1">Uncharacterized protein</fullName>
    </submittedName>
</protein>
<comment type="caution">
    <text evidence="1">The sequence shown here is derived from an EMBL/GenBank/DDBJ whole genome shotgun (WGS) entry which is preliminary data.</text>
</comment>